<comment type="caution">
    <text evidence="2">The sequence shown here is derived from an EMBL/GenBank/DDBJ whole genome shotgun (WGS) entry which is preliminary data.</text>
</comment>
<accession>A0A9E5JLL9</accession>
<proteinExistence type="predicted"/>
<dbReference type="RefSeq" id="WP_165638068.1">
    <property type="nucleotide sequence ID" value="NZ_VIKT02000008.1"/>
</dbReference>
<reference evidence="2 3" key="1">
    <citation type="submission" date="2019-06" db="EMBL/GenBank/DDBJ databases">
        <authorList>
            <person name="De-Chao Zhang Q."/>
        </authorList>
    </citation>
    <scope>NUCLEOTIDE SEQUENCE [LARGE SCALE GENOMIC DNA]</scope>
    <source>
        <strain evidence="2 3">KN1116</strain>
    </source>
</reference>
<dbReference type="PANTHER" id="PTHR35333:SF3">
    <property type="entry name" value="BETA-LACTAMASE-TYPE TRANSPEPTIDASE FOLD CONTAINING PROTEIN"/>
    <property type="match status" value="1"/>
</dbReference>
<keyword evidence="2" id="KW-0378">Hydrolase</keyword>
<dbReference type="Pfam" id="PF13354">
    <property type="entry name" value="Beta-lactamase2"/>
    <property type="match status" value="1"/>
</dbReference>
<gene>
    <name evidence="2" type="ORF">FK219_006430</name>
</gene>
<dbReference type="GO" id="GO:0008800">
    <property type="term" value="F:beta-lactamase activity"/>
    <property type="evidence" value="ECO:0007669"/>
    <property type="project" value="InterPro"/>
</dbReference>
<reference evidence="2 3" key="2">
    <citation type="submission" date="2020-03" db="EMBL/GenBank/DDBJ databases">
        <title>Chryseoglobus sp. isolated from a deep-sea seamount.</title>
        <authorList>
            <person name="Zhang D.-C."/>
        </authorList>
    </citation>
    <scope>NUCLEOTIDE SEQUENCE [LARGE SCALE GENOMIC DNA]</scope>
    <source>
        <strain evidence="2 3">KN1116</strain>
    </source>
</reference>
<dbReference type="InterPro" id="IPR000871">
    <property type="entry name" value="Beta-lactam_class-A"/>
</dbReference>
<protein>
    <submittedName>
        <fullName evidence="2">Serine hydrolase</fullName>
    </submittedName>
</protein>
<dbReference type="Gene3D" id="3.40.710.10">
    <property type="entry name" value="DD-peptidase/beta-lactamase superfamily"/>
    <property type="match status" value="1"/>
</dbReference>
<keyword evidence="3" id="KW-1185">Reference proteome</keyword>
<dbReference type="GO" id="GO:0046677">
    <property type="term" value="P:response to antibiotic"/>
    <property type="evidence" value="ECO:0007669"/>
    <property type="project" value="InterPro"/>
</dbReference>
<sequence length="362" mass="38490">MPPSRRPGIAPIVLALTVTAVLALGSCASGAPPPVSDVQAQSGEENPGSPLEVAVRERLVTLSGDYAVAVRELTGEQRQLSIRGAEPREPASVIKLFAAYAALDRVDRGALSLDDAVRSGVSVDDCLRAMIVISDNNCHWELVDLLGEQSLRAQFAREGYPTTTYPDGYGDDAANPAKLTSADDLALLLARLHAGELLSAESSSLLLDLMATQIYRQRAPSGVPVNAAVVDKPGLLAVDDGLVNTDAAIVSTDDGTYVITIMGQGGTTNWALAEITRTVHESLYGPVEAVSEFPALGLEAVRDTRRFASPGEGPIGDVDAGTRLGVLWSERLWVYVTEDAALELDDPNAYWVHLDDLRSIYD</sequence>
<dbReference type="PROSITE" id="PS51257">
    <property type="entry name" value="PROKAR_LIPOPROTEIN"/>
    <property type="match status" value="1"/>
</dbReference>
<dbReference type="GO" id="GO:0030655">
    <property type="term" value="P:beta-lactam antibiotic catabolic process"/>
    <property type="evidence" value="ECO:0007669"/>
    <property type="project" value="InterPro"/>
</dbReference>
<organism evidence="2 3">
    <name type="scientific">Microcella pacifica</name>
    <dbReference type="NCBI Taxonomy" id="2591847"/>
    <lineage>
        <taxon>Bacteria</taxon>
        <taxon>Bacillati</taxon>
        <taxon>Actinomycetota</taxon>
        <taxon>Actinomycetes</taxon>
        <taxon>Micrococcales</taxon>
        <taxon>Microbacteriaceae</taxon>
        <taxon>Microcella</taxon>
    </lineage>
</organism>
<evidence type="ECO:0000313" key="3">
    <source>
        <dbReference type="Proteomes" id="UP000818266"/>
    </source>
</evidence>
<evidence type="ECO:0000259" key="1">
    <source>
        <dbReference type="Pfam" id="PF13354"/>
    </source>
</evidence>
<evidence type="ECO:0000313" key="2">
    <source>
        <dbReference type="EMBL" id="NHF62873.1"/>
    </source>
</evidence>
<feature type="domain" description="Beta-lactamase class A catalytic" evidence="1">
    <location>
        <begin position="68"/>
        <end position="262"/>
    </location>
</feature>
<dbReference type="SUPFAM" id="SSF56601">
    <property type="entry name" value="beta-lactamase/transpeptidase-like"/>
    <property type="match status" value="1"/>
</dbReference>
<name>A0A9E5JLL9_9MICO</name>
<dbReference type="InterPro" id="IPR045155">
    <property type="entry name" value="Beta-lactam_cat"/>
</dbReference>
<dbReference type="Proteomes" id="UP000818266">
    <property type="component" value="Unassembled WGS sequence"/>
</dbReference>
<dbReference type="InterPro" id="IPR012338">
    <property type="entry name" value="Beta-lactam/transpept-like"/>
</dbReference>
<dbReference type="AlphaFoldDB" id="A0A9E5JLL9"/>
<dbReference type="EMBL" id="VIKT02000008">
    <property type="protein sequence ID" value="NHF62873.1"/>
    <property type="molecule type" value="Genomic_DNA"/>
</dbReference>
<dbReference type="PANTHER" id="PTHR35333">
    <property type="entry name" value="BETA-LACTAMASE"/>
    <property type="match status" value="1"/>
</dbReference>